<reference evidence="1" key="1">
    <citation type="journal article" date="2015" name="Nature">
        <title>Complex archaea that bridge the gap between prokaryotes and eukaryotes.</title>
        <authorList>
            <person name="Spang A."/>
            <person name="Saw J.H."/>
            <person name="Jorgensen S.L."/>
            <person name="Zaremba-Niedzwiedzka K."/>
            <person name="Martijn J."/>
            <person name="Lind A.E."/>
            <person name="van Eijk R."/>
            <person name="Schleper C."/>
            <person name="Guy L."/>
            <person name="Ettema T.J."/>
        </authorList>
    </citation>
    <scope>NUCLEOTIDE SEQUENCE</scope>
</reference>
<protein>
    <submittedName>
        <fullName evidence="1">Uncharacterized protein</fullName>
    </submittedName>
</protein>
<gene>
    <name evidence="1" type="ORF">LCGC14_3050920</name>
</gene>
<dbReference type="AlphaFoldDB" id="A0A0F8WLN3"/>
<accession>A0A0F8WLN3</accession>
<comment type="caution">
    <text evidence="1">The sequence shown here is derived from an EMBL/GenBank/DDBJ whole genome shotgun (WGS) entry which is preliminary data.</text>
</comment>
<sequence>MTWFALYETATGRLTSVGTVVTDPLPPGLTKKNLGANRPPDTEMWDEVTKEFIPRPVKVLVDRFDDDLLMHVQFVQFQNVYNGLNPGQKKQVRGDLITWLGGERFRNKNTSVIIRDPSEDDI</sequence>
<proteinExistence type="predicted"/>
<dbReference type="EMBL" id="LAZR01064299">
    <property type="protein sequence ID" value="KKK57792.1"/>
    <property type="molecule type" value="Genomic_DNA"/>
</dbReference>
<organism evidence="1">
    <name type="scientific">marine sediment metagenome</name>
    <dbReference type="NCBI Taxonomy" id="412755"/>
    <lineage>
        <taxon>unclassified sequences</taxon>
        <taxon>metagenomes</taxon>
        <taxon>ecological metagenomes</taxon>
    </lineage>
</organism>
<evidence type="ECO:0000313" key="1">
    <source>
        <dbReference type="EMBL" id="KKK57792.1"/>
    </source>
</evidence>
<name>A0A0F8WLN3_9ZZZZ</name>